<evidence type="ECO:0000256" key="4">
    <source>
        <dbReference type="ARBA" id="ARBA00022912"/>
    </source>
</evidence>
<dbReference type="PRINTS" id="PR01778">
    <property type="entry name" value="KIMPTPASE"/>
</dbReference>
<proteinExistence type="predicted"/>
<reference evidence="9" key="1">
    <citation type="journal article" date="2021" name="Mol. Ecol. Resour.">
        <title>Apolygus lucorum genome provides insights into omnivorousness and mesophyll feeding.</title>
        <authorList>
            <person name="Liu Y."/>
            <person name="Liu H."/>
            <person name="Wang H."/>
            <person name="Huang T."/>
            <person name="Liu B."/>
            <person name="Yang B."/>
            <person name="Yin L."/>
            <person name="Li B."/>
            <person name="Zhang Y."/>
            <person name="Zhang S."/>
            <person name="Jiang F."/>
            <person name="Zhang X."/>
            <person name="Ren Y."/>
            <person name="Wang B."/>
            <person name="Wang S."/>
            <person name="Lu Y."/>
            <person name="Wu K."/>
            <person name="Fan W."/>
            <person name="Wang G."/>
        </authorList>
    </citation>
    <scope>NUCLEOTIDE SEQUENCE</scope>
    <source>
        <strain evidence="9">12Hb</strain>
    </source>
</reference>
<dbReference type="GO" id="GO:0005829">
    <property type="term" value="C:cytosol"/>
    <property type="evidence" value="ECO:0007669"/>
    <property type="project" value="TreeGrafter"/>
</dbReference>
<dbReference type="InterPro" id="IPR000387">
    <property type="entry name" value="Tyr_Pase_dom"/>
</dbReference>
<dbReference type="AlphaFoldDB" id="A0A8S9WQD5"/>
<protein>
    <recommendedName>
        <fullName evidence="1">protein-tyrosine-phosphatase</fullName>
        <ecNumber evidence="1">3.1.3.48</ecNumber>
    </recommendedName>
</protein>
<evidence type="ECO:0000313" key="9">
    <source>
        <dbReference type="EMBL" id="KAF6198351.1"/>
    </source>
</evidence>
<dbReference type="InterPro" id="IPR016130">
    <property type="entry name" value="Tyr_Pase_AS"/>
</dbReference>
<dbReference type="Gene3D" id="3.90.190.10">
    <property type="entry name" value="Protein tyrosine phosphatase superfamily"/>
    <property type="match status" value="2"/>
</dbReference>
<evidence type="ECO:0000256" key="6">
    <source>
        <dbReference type="SAM" id="Phobius"/>
    </source>
</evidence>
<dbReference type="InterPro" id="IPR000242">
    <property type="entry name" value="PTP_cat"/>
</dbReference>
<keyword evidence="2" id="KW-0597">Phosphoprotein</keyword>
<dbReference type="Proteomes" id="UP000466442">
    <property type="component" value="Linkage Group LG16"/>
</dbReference>
<feature type="compositionally biased region" description="Polar residues" evidence="5">
    <location>
        <begin position="584"/>
        <end position="633"/>
    </location>
</feature>
<organism evidence="9 10">
    <name type="scientific">Apolygus lucorum</name>
    <name type="common">Small green plant bug</name>
    <name type="synonym">Lygocoris lucorum</name>
    <dbReference type="NCBI Taxonomy" id="248454"/>
    <lineage>
        <taxon>Eukaryota</taxon>
        <taxon>Metazoa</taxon>
        <taxon>Ecdysozoa</taxon>
        <taxon>Arthropoda</taxon>
        <taxon>Hexapoda</taxon>
        <taxon>Insecta</taxon>
        <taxon>Pterygota</taxon>
        <taxon>Neoptera</taxon>
        <taxon>Paraneoptera</taxon>
        <taxon>Hemiptera</taxon>
        <taxon>Heteroptera</taxon>
        <taxon>Panheteroptera</taxon>
        <taxon>Cimicomorpha</taxon>
        <taxon>Miridae</taxon>
        <taxon>Mirini</taxon>
        <taxon>Apolygus</taxon>
    </lineage>
</organism>
<feature type="region of interest" description="Disordered" evidence="5">
    <location>
        <begin position="584"/>
        <end position="652"/>
    </location>
</feature>
<dbReference type="GO" id="GO:0048666">
    <property type="term" value="P:neuron development"/>
    <property type="evidence" value="ECO:0007669"/>
    <property type="project" value="UniProtKB-ARBA"/>
</dbReference>
<evidence type="ECO:0000259" key="8">
    <source>
        <dbReference type="PROSITE" id="PS50056"/>
    </source>
</evidence>
<dbReference type="PROSITE" id="PS00383">
    <property type="entry name" value="TYR_PHOSPHATASE_1"/>
    <property type="match status" value="1"/>
</dbReference>
<evidence type="ECO:0000259" key="7">
    <source>
        <dbReference type="PROSITE" id="PS50055"/>
    </source>
</evidence>
<sequence length="742" mass="81629">MNGNVRIAFDRFMYRAVAGGKAADTKDDPRMSIRGPDGSLRLAWEEGSVLIGRWYLLLIVGLASVVLLAFVLFVWLMAQMSSSEKKSSGDGGGEEAAEPSQWICHPVLRPTLTEQREGMPPEEHPPCTSTHSVISEVLPEIKPPPLNKAKLKGLLERRGSSASLTIDLVHQESITVTPTRECTAEEYLLSVGNNLTRQQLRSCLRDVRAIHREFWDLPLNHPDKIHVPGSWAKNRYRTVIPNEPSRVHLKPEVAATTDNLAGYINANYIRGYNGEDKSFIATQGPMTNTVNDMWEMAWTERAPVIVMITKLFEKSRSKCEAYLPNDVGVPVVYNEVTVTITSVQNKDGYTIRNISLQKESESRKLVHFWFDSWPDHKTPANAHSLLSLAKEVEIARFQGIPQRRPSAVWLSSPPSVKDSSSPVLSFGALELKPDGPDTSGSVSPLLSPYSGSTGISMMITRDHARSSSISYESSPSKKRTRQSADYEKDQKEEKGFFRSPFPAEGIMFKFGSPKPEGTPYSDASKDDSSAFDFDIAPEDPLSKNSDVLWKLEKLSTNSTASYDTAHSPGWSFDKSCKLSVDSPNWTAESPLTGSDRSPFRTNSSFDSPALSSSGSKRCQTQSSGESSIWTASEDSPIEGTSPRVPGPVSPALLSPRWLESTKGTPAGPVIVHCSAGIGRTGCFIAICIGVNQLLSENCVDILGTVCKMRYDRGGMVQTAEQYEFIHRALALFERSLPDQSGE</sequence>
<feature type="transmembrane region" description="Helical" evidence="6">
    <location>
        <begin position="54"/>
        <end position="78"/>
    </location>
</feature>
<dbReference type="GO" id="GO:0030054">
    <property type="term" value="C:cell junction"/>
    <property type="evidence" value="ECO:0007669"/>
    <property type="project" value="TreeGrafter"/>
</dbReference>
<evidence type="ECO:0000256" key="5">
    <source>
        <dbReference type="SAM" id="MobiDB-lite"/>
    </source>
</evidence>
<evidence type="ECO:0000256" key="3">
    <source>
        <dbReference type="ARBA" id="ARBA00022801"/>
    </source>
</evidence>
<dbReference type="SMART" id="SM00404">
    <property type="entry name" value="PTPc_motif"/>
    <property type="match status" value="1"/>
</dbReference>
<dbReference type="PANTHER" id="PTHR46198">
    <property type="entry name" value="PROTEIN-TYROSINE-PHOSPHATASE"/>
    <property type="match status" value="1"/>
</dbReference>
<dbReference type="EMBL" id="WIXP02000016">
    <property type="protein sequence ID" value="KAF6198351.1"/>
    <property type="molecule type" value="Genomic_DNA"/>
</dbReference>
<dbReference type="GO" id="GO:0007165">
    <property type="term" value="P:signal transduction"/>
    <property type="evidence" value="ECO:0007669"/>
    <property type="project" value="TreeGrafter"/>
</dbReference>
<dbReference type="InterPro" id="IPR029021">
    <property type="entry name" value="Prot-tyrosine_phosphatase-like"/>
</dbReference>
<feature type="domain" description="Tyrosine specific protein phosphatases" evidence="8">
    <location>
        <begin position="655"/>
        <end position="723"/>
    </location>
</feature>
<dbReference type="InterPro" id="IPR003595">
    <property type="entry name" value="Tyr_Pase_cat"/>
</dbReference>
<keyword evidence="6" id="KW-0472">Membrane</keyword>
<accession>A0A8S9WQD5</accession>
<keyword evidence="6" id="KW-1133">Transmembrane helix</keyword>
<name>A0A8S9WQD5_APOLU</name>
<feature type="region of interest" description="Disordered" evidence="5">
    <location>
        <begin position="466"/>
        <end position="537"/>
    </location>
</feature>
<gene>
    <name evidence="9" type="ORF">GE061_008099</name>
</gene>
<dbReference type="PANTHER" id="PTHR46198:SF4">
    <property type="entry name" value="PROTEIN-TYROSINE-PHOSPHATASE"/>
    <property type="match status" value="1"/>
</dbReference>
<keyword evidence="4" id="KW-0904">Protein phosphatase</keyword>
<keyword evidence="10" id="KW-1185">Reference proteome</keyword>
<keyword evidence="6" id="KW-0812">Transmembrane</keyword>
<dbReference type="GO" id="GO:0019901">
    <property type="term" value="F:protein kinase binding"/>
    <property type="evidence" value="ECO:0007669"/>
    <property type="project" value="TreeGrafter"/>
</dbReference>
<dbReference type="SUPFAM" id="SSF52799">
    <property type="entry name" value="(Phosphotyrosine protein) phosphatases II"/>
    <property type="match status" value="1"/>
</dbReference>
<dbReference type="Pfam" id="PF00102">
    <property type="entry name" value="Y_phosphatase"/>
    <property type="match status" value="2"/>
</dbReference>
<keyword evidence="3" id="KW-0378">Hydrolase</keyword>
<dbReference type="GO" id="GO:0004725">
    <property type="term" value="F:protein tyrosine phosphatase activity"/>
    <property type="evidence" value="ECO:0007669"/>
    <property type="project" value="UniProtKB-EC"/>
</dbReference>
<dbReference type="PROSITE" id="PS50055">
    <property type="entry name" value="TYR_PHOSPHATASE_PTP"/>
    <property type="match status" value="1"/>
</dbReference>
<feature type="domain" description="Tyrosine-protein phosphatase" evidence="7">
    <location>
        <begin position="233"/>
        <end position="732"/>
    </location>
</feature>
<dbReference type="InterPro" id="IPR008356">
    <property type="entry name" value="Tyr_Pase_KIM-con"/>
</dbReference>
<comment type="caution">
    <text evidence="9">The sequence shown here is derived from an EMBL/GenBank/DDBJ whole genome shotgun (WGS) entry which is preliminary data.</text>
</comment>
<dbReference type="OrthoDB" id="9993594at2759"/>
<dbReference type="GO" id="GO:0005886">
    <property type="term" value="C:plasma membrane"/>
    <property type="evidence" value="ECO:0007669"/>
    <property type="project" value="TreeGrafter"/>
</dbReference>
<dbReference type="SMART" id="SM00194">
    <property type="entry name" value="PTPc"/>
    <property type="match status" value="1"/>
</dbReference>
<dbReference type="EC" id="3.1.3.48" evidence="1"/>
<feature type="region of interest" description="Disordered" evidence="5">
    <location>
        <begin position="427"/>
        <end position="446"/>
    </location>
</feature>
<evidence type="ECO:0000256" key="2">
    <source>
        <dbReference type="ARBA" id="ARBA00022553"/>
    </source>
</evidence>
<dbReference type="PROSITE" id="PS50056">
    <property type="entry name" value="TYR_PHOSPHATASE_2"/>
    <property type="match status" value="1"/>
</dbReference>
<evidence type="ECO:0000313" key="10">
    <source>
        <dbReference type="Proteomes" id="UP000466442"/>
    </source>
</evidence>
<dbReference type="PRINTS" id="PR00700">
    <property type="entry name" value="PRTYPHPHTASE"/>
</dbReference>
<feature type="compositionally biased region" description="Basic and acidic residues" evidence="5">
    <location>
        <begin position="482"/>
        <end position="496"/>
    </location>
</feature>
<evidence type="ECO:0000256" key="1">
    <source>
        <dbReference type="ARBA" id="ARBA00013064"/>
    </source>
</evidence>